<comment type="caution">
    <text evidence="2">The sequence shown here is derived from an EMBL/GenBank/DDBJ whole genome shotgun (WGS) entry which is preliminary data.</text>
</comment>
<dbReference type="Gene3D" id="2.60.40.10">
    <property type="entry name" value="Immunoglobulins"/>
    <property type="match status" value="1"/>
</dbReference>
<organism evidence="2 3">
    <name type="scientific">Hymenobacter coccineus</name>
    <dbReference type="NCBI Taxonomy" id="1908235"/>
    <lineage>
        <taxon>Bacteria</taxon>
        <taxon>Pseudomonadati</taxon>
        <taxon>Bacteroidota</taxon>
        <taxon>Cytophagia</taxon>
        <taxon>Cytophagales</taxon>
        <taxon>Hymenobacteraceae</taxon>
        <taxon>Hymenobacter</taxon>
    </lineage>
</organism>
<dbReference type="EMBL" id="MDZA01000312">
    <property type="protein sequence ID" value="OGX89019.1"/>
    <property type="molecule type" value="Genomic_DNA"/>
</dbReference>
<reference evidence="2 3" key="1">
    <citation type="submission" date="2016-08" db="EMBL/GenBank/DDBJ databases">
        <title>Hymenobacter coccineus sp. nov., Hymenobacter lapidarius sp. nov. and Hymenobacter glacialis sp. nov., isolated from Antarctic soil.</title>
        <authorList>
            <person name="Sedlacek I."/>
            <person name="Kralova S."/>
            <person name="Kyrova K."/>
            <person name="Maslanova I."/>
            <person name="Stankova E."/>
            <person name="Vrbovska V."/>
            <person name="Nemec M."/>
            <person name="Bartak M."/>
            <person name="Svec P."/>
            <person name="Busse H.-J."/>
            <person name="Pantucek R."/>
        </authorList>
    </citation>
    <scope>NUCLEOTIDE SEQUENCE [LARGE SCALE GENOMIC DNA]</scope>
    <source>
        <strain evidence="2 3">CCM 8649</strain>
    </source>
</reference>
<name>A0A1G1TDS7_9BACT</name>
<gene>
    <name evidence="2" type="ORF">BEN49_01455</name>
</gene>
<keyword evidence="3" id="KW-1185">Reference proteome</keyword>
<feature type="region of interest" description="Disordered" evidence="1">
    <location>
        <begin position="200"/>
        <end position="223"/>
    </location>
</feature>
<dbReference type="Pfam" id="PF13585">
    <property type="entry name" value="CHU_C"/>
    <property type="match status" value="1"/>
</dbReference>
<accession>A0A1G1TDS7</accession>
<evidence type="ECO:0000313" key="2">
    <source>
        <dbReference type="EMBL" id="OGX89019.1"/>
    </source>
</evidence>
<evidence type="ECO:0000256" key="1">
    <source>
        <dbReference type="SAM" id="MobiDB-lite"/>
    </source>
</evidence>
<evidence type="ECO:0008006" key="4">
    <source>
        <dbReference type="Google" id="ProtNLM"/>
    </source>
</evidence>
<dbReference type="InterPro" id="IPR013783">
    <property type="entry name" value="Ig-like_fold"/>
</dbReference>
<proteinExistence type="predicted"/>
<protein>
    <recommendedName>
        <fullName evidence="4">Gliding motility-associated C-terminal domain-containing protein</fullName>
    </recommendedName>
</protein>
<sequence length="956" mass="101754">MKALSAIWYNWQLAIIGALLVLGALLPGTAHASHIRAGNIESRVDPANPNHIFFTLTIYQDLNPSSADQPTAKLYFGDGTASEEVPRVPGTGIRNTIPIPGNPDTGLNIYYFEHTYPAAQSYTVSFIGENRNRNILNFIGTQSDTQSFYVNSVIRIDPGLGPNHSPVLRTPAVDKAGQNQVFLHNPGAYDADGDSLAFKLRPSRQAPSPPSNNSPIPADIAGFVYPQATPGNSGAQQVPYKGVPASNGGPTAGPAIFVQDVRTGQITWNAPLQTGFYNVAFTVEEWRRSEFGARQIGSVVRDMQIIVVATNNLRPILTIPPDLCVIAGTTVTGTVTATDGTAAGSAAPTPITLDAFSGILPPALFTQASKGPPTATGTFTWATDCSNVAKEPYSVVFRAQDSPPTPDFPLVDEQVWRITVVGPPPQSLQATPTGNQVTLTWSRYICSNASFIRIYRKENTSGFKPGPCDTGIPASAGYTLIGSVTADLSAFKDDNAGQGLARGKTYCYRIYADFPLPGLGASIASAEACATIGGSSARLKNVDVDQTSATGQITVRWSPAKLTTTQLLNTPSGYRLSRAVGLAPAATAYTVVRAAPFALTDSVYIDTNVNTAVNQYTYKLDLFYASSAGSTTEIVEPAGTASSVRTALVPDSPNKQINVSWTFQTPWDNTQKPTLVFRSGAAGGPFAQVGSVTSTAAGGTFVDKDPALVKGNTYCYYVQTNGQYNPTGYLSELLNKSQIICTTLTDQPCIPVLTLALVNCDSLARNPPGDNQTYANSLRWTASALPTGCSAPIAYYRLFYSATATGALTLLDSTNTMSYVHRNLPELGGCYAVQAVSTGGLRSALSNVVCQNNCPFFILPNIFTPNGDGVNEIFQPKSASPLRSVRFKAFNRWGVKVFESTTTSRIFINWDGGGAVGESGSSGKVSDGLYYYLAEVEFADAANTKITYKGWVQIVR</sequence>
<evidence type="ECO:0000313" key="3">
    <source>
        <dbReference type="Proteomes" id="UP000177506"/>
    </source>
</evidence>
<dbReference type="AlphaFoldDB" id="A0A1G1TDS7"/>
<dbReference type="Proteomes" id="UP000177506">
    <property type="component" value="Unassembled WGS sequence"/>
</dbReference>